<dbReference type="Pfam" id="PF02799">
    <property type="entry name" value="NMT_C"/>
    <property type="match status" value="1"/>
</dbReference>
<proteinExistence type="inferred from homology"/>
<dbReference type="GO" id="GO:0005737">
    <property type="term" value="C:cytoplasm"/>
    <property type="evidence" value="ECO:0007669"/>
    <property type="project" value="UniProtKB-SubCell"/>
</dbReference>
<dbReference type="Proteomes" id="UP001244011">
    <property type="component" value="Unassembled WGS sequence"/>
</dbReference>
<evidence type="ECO:0000256" key="8">
    <source>
        <dbReference type="ARBA" id="ARBA00022679"/>
    </source>
</evidence>
<reference evidence="16" key="1">
    <citation type="submission" date="2023-06" db="EMBL/GenBank/DDBJ databases">
        <title>Genome-scale phylogeny and comparative genomics of the fungal order Sordariales.</title>
        <authorList>
            <consortium name="Lawrence Berkeley National Laboratory"/>
            <person name="Hensen N."/>
            <person name="Bonometti L."/>
            <person name="Westerberg I."/>
            <person name="Brannstrom I.O."/>
            <person name="Guillou S."/>
            <person name="Cros-Aarteil S."/>
            <person name="Calhoun S."/>
            <person name="Haridas S."/>
            <person name="Kuo A."/>
            <person name="Mondo S."/>
            <person name="Pangilinan J."/>
            <person name="Riley R."/>
            <person name="Labutti K."/>
            <person name="Andreopoulos B."/>
            <person name="Lipzen A."/>
            <person name="Chen C."/>
            <person name="Yanf M."/>
            <person name="Daum C."/>
            <person name="Ng V."/>
            <person name="Clum A."/>
            <person name="Steindorff A."/>
            <person name="Ohm R."/>
            <person name="Martin F."/>
            <person name="Silar P."/>
            <person name="Natvig D."/>
            <person name="Lalanne C."/>
            <person name="Gautier V."/>
            <person name="Ament-Velasquez S.L."/>
            <person name="Kruys A."/>
            <person name="Hutchinson M.I."/>
            <person name="Powell A.J."/>
            <person name="Barry K."/>
            <person name="Miller A.N."/>
            <person name="Grigoriev I.V."/>
            <person name="Debuchy R."/>
            <person name="Gladieux P."/>
            <person name="Thoren M.H."/>
            <person name="Johannesson H."/>
        </authorList>
    </citation>
    <scope>NUCLEOTIDE SEQUENCE</scope>
    <source>
        <strain evidence="16">8032-3</strain>
    </source>
</reference>
<dbReference type="Gene3D" id="3.40.630.30">
    <property type="match status" value="2"/>
</dbReference>
<comment type="catalytic activity">
    <reaction evidence="10 11">
        <text>N-terminal glycyl-[protein] + tetradecanoyl-CoA = N-tetradecanoylglycyl-[protein] + CoA + H(+)</text>
        <dbReference type="Rhea" id="RHEA:15521"/>
        <dbReference type="Rhea" id="RHEA-COMP:12666"/>
        <dbReference type="Rhea" id="RHEA-COMP:12667"/>
        <dbReference type="ChEBI" id="CHEBI:15378"/>
        <dbReference type="ChEBI" id="CHEBI:57287"/>
        <dbReference type="ChEBI" id="CHEBI:57385"/>
        <dbReference type="ChEBI" id="CHEBI:64723"/>
        <dbReference type="ChEBI" id="CHEBI:133050"/>
        <dbReference type="EC" id="2.3.1.97"/>
    </reaction>
</comment>
<dbReference type="PANTHER" id="PTHR11377">
    <property type="entry name" value="N-MYRISTOYL TRANSFERASE"/>
    <property type="match status" value="1"/>
</dbReference>
<dbReference type="InterPro" id="IPR022677">
    <property type="entry name" value="NMT_C"/>
</dbReference>
<evidence type="ECO:0000256" key="9">
    <source>
        <dbReference type="ARBA" id="ARBA00023315"/>
    </source>
</evidence>
<dbReference type="InterPro" id="IPR022676">
    <property type="entry name" value="NMT_N"/>
</dbReference>
<keyword evidence="8 11" id="KW-0808">Transferase</keyword>
<dbReference type="AlphaFoldDB" id="A0AAJ0BPI7"/>
<evidence type="ECO:0000256" key="12">
    <source>
        <dbReference type="RuleBase" id="RU004178"/>
    </source>
</evidence>
<keyword evidence="17" id="KW-1185">Reference proteome</keyword>
<evidence type="ECO:0000256" key="2">
    <source>
        <dbReference type="ARBA" id="ARBA00004496"/>
    </source>
</evidence>
<sequence>MSQESKAVDPAAEQAAETLKSMSEAQGAAVESEDDSGPEGPASAGDSTAAAASTAEASKKKGKKVSKRKKLKDALTRDRDPQAEIKKAIGGLTPQQISELVQLNPALAQEIAAENNARAGSSSGGVADASDILKTLSLEDIMTGLASSGKNVKDMASYKFWSTQPVMKFGESQDKPIEEGPLKVQKIEDIPTEPAPLGVQGFDWVTMDLTQESQLKEVYELLNGHYVEDDEAMFRFKYSTSILQWALMPPGWKKEWHVGIRGGKSLCAFISAVPVQMRIRGKSIKGSEVNFMVVHKKLRNKRLAPVLIKEITRRCNLEGVWQAIHTAGIVLPKPASTCRYYHRALNWQKLWEVGFSPLPPNSKPAYQIRKYAVPDQTSTRGLREMQLKDVGAVQSLLKRYLDKFELTPEFTSEDVEHWLLNKNGKTGDQVIWSYVVEDANKQITDFFSFYCLESSVINNQKHQVVRAAYLFYYATEAGLTAPFDPKATKVRLNALIADALILAKRYKFDVFNALSLMHNGLFLEQQKFGPGDGQLHYYVFNYRLNPIAGGVDKKNRLDEDHLSGVGFVML</sequence>
<evidence type="ECO:0000256" key="3">
    <source>
        <dbReference type="ARBA" id="ARBA00009469"/>
    </source>
</evidence>
<feature type="domain" description="Glycylpeptide N-tetradecanoyltransferase C-terminal" evidence="15">
    <location>
        <begin position="352"/>
        <end position="568"/>
    </location>
</feature>
<feature type="compositionally biased region" description="Low complexity" evidence="13">
    <location>
        <begin position="42"/>
        <end position="56"/>
    </location>
</feature>
<keyword evidence="7" id="KW-0963">Cytoplasm</keyword>
<comment type="similarity">
    <text evidence="3 12">Belongs to the NMT family.</text>
</comment>
<comment type="function">
    <text evidence="1 11">Adds a myristoyl group to the N-terminal glycine residue of certain cellular proteins.</text>
</comment>
<evidence type="ECO:0000259" key="14">
    <source>
        <dbReference type="Pfam" id="PF01233"/>
    </source>
</evidence>
<evidence type="ECO:0000313" key="17">
    <source>
        <dbReference type="Proteomes" id="UP001244011"/>
    </source>
</evidence>
<comment type="subcellular location">
    <subcellularLocation>
        <location evidence="2">Cytoplasm</location>
    </subcellularLocation>
</comment>
<dbReference type="GeneID" id="85313946"/>
<evidence type="ECO:0000256" key="6">
    <source>
        <dbReference type="ARBA" id="ARBA00022240"/>
    </source>
</evidence>
<dbReference type="InterPro" id="IPR022678">
    <property type="entry name" value="NMT_CS"/>
</dbReference>
<dbReference type="SUPFAM" id="SSF55729">
    <property type="entry name" value="Acyl-CoA N-acyltransferases (Nat)"/>
    <property type="match status" value="2"/>
</dbReference>
<gene>
    <name evidence="16" type="ORF">QBC33DRAFT_574499</name>
</gene>
<evidence type="ECO:0000313" key="16">
    <source>
        <dbReference type="EMBL" id="KAK1762099.1"/>
    </source>
</evidence>
<evidence type="ECO:0000256" key="5">
    <source>
        <dbReference type="ARBA" id="ARBA00012923"/>
    </source>
</evidence>
<dbReference type="FunFam" id="3.40.630.30:FF:000056">
    <property type="entry name" value="Glycylpeptide N-tetradecanoyltransferase"/>
    <property type="match status" value="1"/>
</dbReference>
<feature type="region of interest" description="Disordered" evidence="13">
    <location>
        <begin position="1"/>
        <end position="79"/>
    </location>
</feature>
<evidence type="ECO:0000256" key="1">
    <source>
        <dbReference type="ARBA" id="ARBA00003900"/>
    </source>
</evidence>
<comment type="caution">
    <text evidence="16">The sequence shown here is derived from an EMBL/GenBank/DDBJ whole genome shotgun (WGS) entry which is preliminary data.</text>
</comment>
<keyword evidence="9 11" id="KW-0012">Acyltransferase</keyword>
<accession>A0AAJ0BPI7</accession>
<dbReference type="RefSeq" id="XP_060278312.1">
    <property type="nucleotide sequence ID" value="XM_060430759.1"/>
</dbReference>
<dbReference type="InterPro" id="IPR000903">
    <property type="entry name" value="NMT"/>
</dbReference>
<dbReference type="PROSITE" id="PS00976">
    <property type="entry name" value="NMT_2"/>
    <property type="match status" value="1"/>
</dbReference>
<evidence type="ECO:0000256" key="13">
    <source>
        <dbReference type="SAM" id="MobiDB-lite"/>
    </source>
</evidence>
<evidence type="ECO:0000259" key="15">
    <source>
        <dbReference type="Pfam" id="PF02799"/>
    </source>
</evidence>
<comment type="subunit">
    <text evidence="4">Monomer.</text>
</comment>
<dbReference type="InterPro" id="IPR016181">
    <property type="entry name" value="Acyl_CoA_acyltransferase"/>
</dbReference>
<dbReference type="FunFam" id="3.40.630.30:FF:000042">
    <property type="entry name" value="Glycylpeptide N-tetradecanoyltransferase"/>
    <property type="match status" value="1"/>
</dbReference>
<evidence type="ECO:0000256" key="7">
    <source>
        <dbReference type="ARBA" id="ARBA00022490"/>
    </source>
</evidence>
<evidence type="ECO:0000256" key="4">
    <source>
        <dbReference type="ARBA" id="ARBA00011245"/>
    </source>
</evidence>
<evidence type="ECO:0000256" key="10">
    <source>
        <dbReference type="ARBA" id="ARBA00048276"/>
    </source>
</evidence>
<dbReference type="EC" id="2.3.1.97" evidence="5 11"/>
<organism evidence="16 17">
    <name type="scientific">Phialemonium atrogriseum</name>
    <dbReference type="NCBI Taxonomy" id="1093897"/>
    <lineage>
        <taxon>Eukaryota</taxon>
        <taxon>Fungi</taxon>
        <taxon>Dikarya</taxon>
        <taxon>Ascomycota</taxon>
        <taxon>Pezizomycotina</taxon>
        <taxon>Sordariomycetes</taxon>
        <taxon>Sordariomycetidae</taxon>
        <taxon>Cephalothecales</taxon>
        <taxon>Cephalothecaceae</taxon>
        <taxon>Phialemonium</taxon>
    </lineage>
</organism>
<dbReference type="PANTHER" id="PTHR11377:SF5">
    <property type="entry name" value="GLYCYLPEPTIDE N-TETRADECANOYLTRANSFERASE"/>
    <property type="match status" value="1"/>
</dbReference>
<dbReference type="Pfam" id="PF01233">
    <property type="entry name" value="NMT"/>
    <property type="match status" value="1"/>
</dbReference>
<evidence type="ECO:0000256" key="11">
    <source>
        <dbReference type="RuleBase" id="RU000586"/>
    </source>
</evidence>
<dbReference type="EMBL" id="MU839043">
    <property type="protein sequence ID" value="KAK1762099.1"/>
    <property type="molecule type" value="Genomic_DNA"/>
</dbReference>
<feature type="compositionally biased region" description="Basic residues" evidence="13">
    <location>
        <begin position="60"/>
        <end position="71"/>
    </location>
</feature>
<dbReference type="GO" id="GO:0004379">
    <property type="term" value="F:glycylpeptide N-tetradecanoyltransferase activity"/>
    <property type="evidence" value="ECO:0007669"/>
    <property type="project" value="UniProtKB-EC"/>
</dbReference>
<feature type="domain" description="Glycylpeptide N-tetradecanoyltransferase N-terminal" evidence="14">
    <location>
        <begin position="185"/>
        <end position="338"/>
    </location>
</feature>
<name>A0AAJ0BPI7_9PEZI</name>
<protein>
    <recommendedName>
        <fullName evidence="6 11">Glycylpeptide N-tetradecanoyltransferase</fullName>
        <ecNumber evidence="5 11">2.3.1.97</ecNumber>
    </recommendedName>
</protein>